<sequence length="422" mass="45536">MLRGFRLLVTAVVVTAVVAAVGVAVSPPDTLETAVSPAVVTTTTMALADAATDTLHRAAPLSRDDDRAGREQRRPSPAERVLSRMNLRQRVGQLFMVGTPAARADDRVLRAIRQRHLGNVMLTGRSREGVRHTAGVSARLQSRTTLAATRRVGLLVATDQEGGLVQVLQGPGFDPIPTALTQGSWAPGRLHDRAAHWGTQLHRAGVSMNLAPVVDTVPDPRAARGNPPIGFYEREFGYTTRVVARHGRAFLRGMHGRGVVPTAKHFPGLGRVHENTDTTQGVTDTVTRRHDPYLRPFATAVRAGVPAVMMSTAIYRRIDRGTPAAFSRTIVTGMLRGDLGFRRVVVSDDLGQAAQVSPWSPGARAVKFLQAGGDLVLTVDPGTLPAMYGAVLDRAQRSDAFRDRVRDSALRVLTLKQREGLL</sequence>
<evidence type="ECO:0000313" key="8">
    <source>
        <dbReference type="EMBL" id="MFC5175991.1"/>
    </source>
</evidence>
<dbReference type="InterPro" id="IPR017853">
    <property type="entry name" value="GH"/>
</dbReference>
<dbReference type="Gene3D" id="3.20.20.300">
    <property type="entry name" value="Glycoside hydrolase, family 3, N-terminal domain"/>
    <property type="match status" value="1"/>
</dbReference>
<dbReference type="EMBL" id="JBHSKD010000004">
    <property type="protein sequence ID" value="MFC5175991.1"/>
    <property type="molecule type" value="Genomic_DNA"/>
</dbReference>
<evidence type="ECO:0000256" key="4">
    <source>
        <dbReference type="ARBA" id="ARBA00022801"/>
    </source>
</evidence>
<dbReference type="PANTHER" id="PTHR30480:SF13">
    <property type="entry name" value="BETA-HEXOSAMINIDASE"/>
    <property type="match status" value="1"/>
</dbReference>
<evidence type="ECO:0000256" key="6">
    <source>
        <dbReference type="SAM" id="MobiDB-lite"/>
    </source>
</evidence>
<evidence type="ECO:0000256" key="5">
    <source>
        <dbReference type="ARBA" id="ARBA00023295"/>
    </source>
</evidence>
<comment type="similarity">
    <text evidence="2">Belongs to the glycosyl hydrolase 3 family.</text>
</comment>
<dbReference type="InterPro" id="IPR001764">
    <property type="entry name" value="Glyco_hydro_3_N"/>
</dbReference>
<comment type="catalytic activity">
    <reaction evidence="1">
        <text>Hydrolysis of terminal non-reducing N-acetyl-D-hexosamine residues in N-acetyl-beta-D-hexosaminides.</text>
        <dbReference type="EC" id="3.2.1.52"/>
    </reaction>
</comment>
<feature type="domain" description="Glycoside hydrolase family 3 N-terminal" evidence="7">
    <location>
        <begin position="87"/>
        <end position="415"/>
    </location>
</feature>
<evidence type="ECO:0000256" key="1">
    <source>
        <dbReference type="ARBA" id="ARBA00001231"/>
    </source>
</evidence>
<name>A0ABW0BGQ9_9ACTN</name>
<dbReference type="PANTHER" id="PTHR30480">
    <property type="entry name" value="BETA-HEXOSAMINIDASE-RELATED"/>
    <property type="match status" value="1"/>
</dbReference>
<dbReference type="GO" id="GO:0016787">
    <property type="term" value="F:hydrolase activity"/>
    <property type="evidence" value="ECO:0007669"/>
    <property type="project" value="UniProtKB-KW"/>
</dbReference>
<dbReference type="RefSeq" id="WP_378587615.1">
    <property type="nucleotide sequence ID" value="NZ_JBHSKD010000004.1"/>
</dbReference>
<keyword evidence="9" id="KW-1185">Reference proteome</keyword>
<reference evidence="9" key="1">
    <citation type="journal article" date="2019" name="Int. J. Syst. Evol. Microbiol.">
        <title>The Global Catalogue of Microorganisms (GCM) 10K type strain sequencing project: providing services to taxonomists for standard genome sequencing and annotation.</title>
        <authorList>
            <consortium name="The Broad Institute Genomics Platform"/>
            <consortium name="The Broad Institute Genome Sequencing Center for Infectious Disease"/>
            <person name="Wu L."/>
            <person name="Ma J."/>
        </authorList>
    </citation>
    <scope>NUCLEOTIDE SEQUENCE [LARGE SCALE GENOMIC DNA]</scope>
    <source>
        <strain evidence="9">DFY41</strain>
    </source>
</reference>
<dbReference type="InterPro" id="IPR050226">
    <property type="entry name" value="NagZ_Beta-hexosaminidase"/>
</dbReference>
<keyword evidence="5" id="KW-0326">Glycosidase</keyword>
<dbReference type="Pfam" id="PF00933">
    <property type="entry name" value="Glyco_hydro_3"/>
    <property type="match status" value="1"/>
</dbReference>
<protein>
    <recommendedName>
        <fullName evidence="3">beta-N-acetylhexosaminidase</fullName>
        <ecNumber evidence="3">3.2.1.52</ecNumber>
    </recommendedName>
</protein>
<evidence type="ECO:0000256" key="3">
    <source>
        <dbReference type="ARBA" id="ARBA00012663"/>
    </source>
</evidence>
<evidence type="ECO:0000256" key="2">
    <source>
        <dbReference type="ARBA" id="ARBA00005336"/>
    </source>
</evidence>
<organism evidence="8 9">
    <name type="scientific">Nocardioides taihuensis</name>
    <dbReference type="NCBI Taxonomy" id="1835606"/>
    <lineage>
        <taxon>Bacteria</taxon>
        <taxon>Bacillati</taxon>
        <taxon>Actinomycetota</taxon>
        <taxon>Actinomycetes</taxon>
        <taxon>Propionibacteriales</taxon>
        <taxon>Nocardioidaceae</taxon>
        <taxon>Nocardioides</taxon>
    </lineage>
</organism>
<accession>A0ABW0BGQ9</accession>
<dbReference type="SUPFAM" id="SSF51445">
    <property type="entry name" value="(Trans)glycosidases"/>
    <property type="match status" value="1"/>
</dbReference>
<comment type="caution">
    <text evidence="8">The sequence shown here is derived from an EMBL/GenBank/DDBJ whole genome shotgun (WGS) entry which is preliminary data.</text>
</comment>
<dbReference type="InterPro" id="IPR036962">
    <property type="entry name" value="Glyco_hydro_3_N_sf"/>
</dbReference>
<keyword evidence="4 8" id="KW-0378">Hydrolase</keyword>
<feature type="compositionally biased region" description="Basic and acidic residues" evidence="6">
    <location>
        <begin position="62"/>
        <end position="77"/>
    </location>
</feature>
<evidence type="ECO:0000259" key="7">
    <source>
        <dbReference type="Pfam" id="PF00933"/>
    </source>
</evidence>
<evidence type="ECO:0000313" key="9">
    <source>
        <dbReference type="Proteomes" id="UP001596087"/>
    </source>
</evidence>
<proteinExistence type="inferred from homology"/>
<dbReference type="Proteomes" id="UP001596087">
    <property type="component" value="Unassembled WGS sequence"/>
</dbReference>
<gene>
    <name evidence="8" type="ORF">ACFPGP_04860</name>
</gene>
<dbReference type="EC" id="3.2.1.52" evidence="3"/>
<feature type="region of interest" description="Disordered" evidence="6">
    <location>
        <begin position="56"/>
        <end position="78"/>
    </location>
</feature>